<dbReference type="InterPro" id="IPR004821">
    <property type="entry name" value="Cyt_trans-like"/>
</dbReference>
<dbReference type="RefSeq" id="WP_084828531.1">
    <property type="nucleotide sequence ID" value="NZ_CM002372.1"/>
</dbReference>
<feature type="domain" description="NadR/Ttd14 AAA" evidence="2">
    <location>
        <begin position="175"/>
        <end position="331"/>
    </location>
</feature>
<dbReference type="Pfam" id="PF01467">
    <property type="entry name" value="CTP_transf_like"/>
    <property type="match status" value="1"/>
</dbReference>
<dbReference type="InterPro" id="IPR041749">
    <property type="entry name" value="NMNAT_NadR"/>
</dbReference>
<evidence type="ECO:0000259" key="1">
    <source>
        <dbReference type="Pfam" id="PF01467"/>
    </source>
</evidence>
<proteinExistence type="predicted"/>
<dbReference type="Pfam" id="PF13521">
    <property type="entry name" value="AAA_28"/>
    <property type="match status" value="1"/>
</dbReference>
<reference evidence="4" key="1">
    <citation type="submission" date="2013-12" db="EMBL/GenBank/DDBJ databases">
        <title>Genome sequences of Streptococcus thermophilus strains MTH17CL396 and M17PTZA496 isolated from Fontina cheese in Valle d'Aosta region (Italy).</title>
        <authorList>
            <person name="Treu L."/>
            <person name="Giacomini A."/>
            <person name="Corich V."/>
            <person name="Vendramin V."/>
            <person name="Bovo B."/>
        </authorList>
    </citation>
    <scope>NUCLEOTIDE SEQUENCE [LARGE SCALE GENOMIC DNA]</scope>
    <source>
        <strain evidence="4">M17PTZA496</strain>
    </source>
</reference>
<dbReference type="GO" id="GO:0003824">
    <property type="term" value="F:catalytic activity"/>
    <property type="evidence" value="ECO:0007669"/>
    <property type="project" value="InterPro"/>
</dbReference>
<gene>
    <name evidence="3" type="ORF">X841_02440</name>
</gene>
<dbReference type="PANTHER" id="PTHR37512:SF1">
    <property type="entry name" value="NADR_TTD14 AAA DOMAIN-CONTAINING PROTEIN"/>
    <property type="match status" value="1"/>
</dbReference>
<dbReference type="Proteomes" id="UP000024559">
    <property type="component" value="Chromosome"/>
</dbReference>
<dbReference type="NCBIfam" id="TIGR00125">
    <property type="entry name" value="cyt_tran_rel"/>
    <property type="match status" value="1"/>
</dbReference>
<name>A0A0E2Q2V7_STRTR</name>
<dbReference type="InterPro" id="IPR027417">
    <property type="entry name" value="P-loop_NTPase"/>
</dbReference>
<dbReference type="InterPro" id="IPR038727">
    <property type="entry name" value="NadR/Ttd14_AAA_dom"/>
</dbReference>
<protein>
    <submittedName>
        <fullName evidence="3">Transcriptional regulator</fullName>
    </submittedName>
</protein>
<dbReference type="Gene3D" id="3.40.50.620">
    <property type="entry name" value="HUPs"/>
    <property type="match status" value="1"/>
</dbReference>
<dbReference type="SUPFAM" id="SSF52540">
    <property type="entry name" value="P-loop containing nucleoside triphosphate hydrolases"/>
    <property type="match status" value="1"/>
</dbReference>
<evidence type="ECO:0000313" key="4">
    <source>
        <dbReference type="Proteomes" id="UP000024559"/>
    </source>
</evidence>
<dbReference type="HOGENOM" id="CLU_052648_1_1_9"/>
<evidence type="ECO:0000259" key="2">
    <source>
        <dbReference type="Pfam" id="PF13521"/>
    </source>
</evidence>
<evidence type="ECO:0000313" key="3">
    <source>
        <dbReference type="EMBL" id="ETW91330.1"/>
    </source>
</evidence>
<dbReference type="InterPro" id="IPR014729">
    <property type="entry name" value="Rossmann-like_a/b/a_fold"/>
</dbReference>
<dbReference type="InterPro" id="IPR052735">
    <property type="entry name" value="NAD_biosynth-regulator"/>
</dbReference>
<feature type="domain" description="Cytidyltransferase-like" evidence="1">
    <location>
        <begin position="14"/>
        <end position="82"/>
    </location>
</feature>
<sequence length="369" mass="43176">MKRKHLSGKSIGIVFGTFAPMHVGHVDLITKEKRANDNVLVIVSGSNTQKDRGTRTGLSLNRRFRNVREVFYDDDELIVVDKLDEADMSPYPEGWVPWVNRVKDLITKNTDGPEKITFYVGESEYVIELNRYYPQAQVELIERSIINISATEIRDNPIENWRFITKPFRLHFTRKVLVVGYASGGKTTLVKDLARTYNAPCSLEYAREYQEKYNVRDDELDTNDYIHLLTDQYAQTAEIIDNGQHSWLIFADTNSTVTKVYIDYYLKENISQEEFYLLDRLYQVTQAREKWDLIFVILPKSNYVDDGSRDMTMADNRTRDWFTKHLLDLLSPFKDKIVILGENCDSDSFFADNYHYAKKTIKERLHIEI</sequence>
<dbReference type="PATRIC" id="fig|1433289.7.peg.476"/>
<dbReference type="CDD" id="cd02167">
    <property type="entry name" value="NMNAT_NadR"/>
    <property type="match status" value="1"/>
</dbReference>
<comment type="caution">
    <text evidence="3">The sequence shown here is derived from an EMBL/GenBank/DDBJ whole genome shotgun (WGS) entry which is preliminary data.</text>
</comment>
<organism evidence="3 4">
    <name type="scientific">Streptococcus thermophilus M17PTZA496</name>
    <dbReference type="NCBI Taxonomy" id="1433289"/>
    <lineage>
        <taxon>Bacteria</taxon>
        <taxon>Bacillati</taxon>
        <taxon>Bacillota</taxon>
        <taxon>Bacilli</taxon>
        <taxon>Lactobacillales</taxon>
        <taxon>Streptococcaceae</taxon>
        <taxon>Streptococcus</taxon>
    </lineage>
</organism>
<dbReference type="Gene3D" id="3.40.50.300">
    <property type="entry name" value="P-loop containing nucleotide triphosphate hydrolases"/>
    <property type="match status" value="1"/>
</dbReference>
<accession>A0A0E2Q2V7</accession>
<dbReference type="AlphaFoldDB" id="A0A0E2Q2V7"/>
<dbReference type="EMBL" id="AZJT01000017">
    <property type="protein sequence ID" value="ETW91330.1"/>
    <property type="molecule type" value="Genomic_DNA"/>
</dbReference>
<dbReference type="PANTHER" id="PTHR37512">
    <property type="entry name" value="TRIFUNCTIONAL NAD BIOSYNTHESIS/REGULATOR PROTEIN NADR"/>
    <property type="match status" value="1"/>
</dbReference>
<dbReference type="SUPFAM" id="SSF52374">
    <property type="entry name" value="Nucleotidylyl transferase"/>
    <property type="match status" value="1"/>
</dbReference>